<dbReference type="InterPro" id="IPR016032">
    <property type="entry name" value="Sig_transdc_resp-reg_C-effctor"/>
</dbReference>
<name>A0A5N8WGB2_9ACTN</name>
<dbReference type="InterPro" id="IPR036388">
    <property type="entry name" value="WH-like_DNA-bd_sf"/>
</dbReference>
<dbReference type="InterPro" id="IPR000792">
    <property type="entry name" value="Tscrpt_reg_LuxR_C"/>
</dbReference>
<reference evidence="3 4" key="1">
    <citation type="submission" date="2019-07" db="EMBL/GenBank/DDBJ databases">
        <title>New species of Amycolatopsis and Streptomyces.</title>
        <authorList>
            <person name="Duangmal K."/>
            <person name="Teo W.F.A."/>
            <person name="Lipun K."/>
        </authorList>
    </citation>
    <scope>NUCLEOTIDE SEQUENCE [LARGE SCALE GENOMIC DNA]</scope>
    <source>
        <strain evidence="3 4">TISTR 2346</strain>
    </source>
</reference>
<keyword evidence="4" id="KW-1185">Reference proteome</keyword>
<evidence type="ECO:0000259" key="2">
    <source>
        <dbReference type="Pfam" id="PF00196"/>
    </source>
</evidence>
<dbReference type="Proteomes" id="UP000326979">
    <property type="component" value="Unassembled WGS sequence"/>
</dbReference>
<proteinExistence type="predicted"/>
<feature type="region of interest" description="Disordered" evidence="1">
    <location>
        <begin position="1"/>
        <end position="21"/>
    </location>
</feature>
<dbReference type="EMBL" id="VJZE01000690">
    <property type="protein sequence ID" value="MPY46521.1"/>
    <property type="molecule type" value="Genomic_DNA"/>
</dbReference>
<sequence>MAQRRLHASRGLASYGSPDRAELIERPATLTDQEPETAGLVTQGLTSQAVADRLCVSRRTVETSATAVSAGKPPT</sequence>
<comment type="caution">
    <text evidence="3">The sequence shown here is derived from an EMBL/GenBank/DDBJ whole genome shotgun (WGS) entry which is preliminary data.</text>
</comment>
<dbReference type="Gene3D" id="1.10.10.10">
    <property type="entry name" value="Winged helix-like DNA-binding domain superfamily/Winged helix DNA-binding domain"/>
    <property type="match status" value="1"/>
</dbReference>
<feature type="domain" description="HTH luxR-type" evidence="2">
    <location>
        <begin position="29"/>
        <end position="67"/>
    </location>
</feature>
<dbReference type="AlphaFoldDB" id="A0A5N8WGB2"/>
<gene>
    <name evidence="3" type="ORF">FNH04_43460</name>
</gene>
<dbReference type="GO" id="GO:0006355">
    <property type="term" value="P:regulation of DNA-templated transcription"/>
    <property type="evidence" value="ECO:0007669"/>
    <property type="project" value="InterPro"/>
</dbReference>
<accession>A0A5N8WGB2</accession>
<dbReference type="GO" id="GO:0003677">
    <property type="term" value="F:DNA binding"/>
    <property type="evidence" value="ECO:0007669"/>
    <property type="project" value="InterPro"/>
</dbReference>
<evidence type="ECO:0000313" key="3">
    <source>
        <dbReference type="EMBL" id="MPY46521.1"/>
    </source>
</evidence>
<protein>
    <recommendedName>
        <fullName evidence="2">HTH luxR-type domain-containing protein</fullName>
    </recommendedName>
</protein>
<dbReference type="Pfam" id="PF00196">
    <property type="entry name" value="GerE"/>
    <property type="match status" value="1"/>
</dbReference>
<evidence type="ECO:0000256" key="1">
    <source>
        <dbReference type="SAM" id="MobiDB-lite"/>
    </source>
</evidence>
<organism evidence="3 4">
    <name type="scientific">Streptomyces phyllanthi</name>
    <dbReference type="NCBI Taxonomy" id="1803180"/>
    <lineage>
        <taxon>Bacteria</taxon>
        <taxon>Bacillati</taxon>
        <taxon>Actinomycetota</taxon>
        <taxon>Actinomycetes</taxon>
        <taxon>Kitasatosporales</taxon>
        <taxon>Streptomycetaceae</taxon>
        <taxon>Streptomyces</taxon>
    </lineage>
</organism>
<dbReference type="SUPFAM" id="SSF46894">
    <property type="entry name" value="C-terminal effector domain of the bipartite response regulators"/>
    <property type="match status" value="1"/>
</dbReference>
<evidence type="ECO:0000313" key="4">
    <source>
        <dbReference type="Proteomes" id="UP000326979"/>
    </source>
</evidence>